<keyword evidence="1" id="KW-1133">Transmembrane helix</keyword>
<proteinExistence type="predicted"/>
<organism evidence="2 3">
    <name type="scientific">Gluconacetobacter aggeris</name>
    <dbReference type="NCBI Taxonomy" id="1286186"/>
    <lineage>
        <taxon>Bacteria</taxon>
        <taxon>Pseudomonadati</taxon>
        <taxon>Pseudomonadota</taxon>
        <taxon>Alphaproteobacteria</taxon>
        <taxon>Acetobacterales</taxon>
        <taxon>Acetobacteraceae</taxon>
        <taxon>Gluconacetobacter</taxon>
    </lineage>
</organism>
<protein>
    <submittedName>
        <fullName evidence="2">Uncharacterized protein</fullName>
    </submittedName>
</protein>
<dbReference type="EMBL" id="JABEQD010000002">
    <property type="protein sequence ID" value="MBB2167356.1"/>
    <property type="molecule type" value="Genomic_DNA"/>
</dbReference>
<evidence type="ECO:0000256" key="1">
    <source>
        <dbReference type="SAM" id="Phobius"/>
    </source>
</evidence>
<keyword evidence="1" id="KW-0812">Transmembrane</keyword>
<dbReference type="RefSeq" id="WP_182985026.1">
    <property type="nucleotide sequence ID" value="NZ_JABEQD010000002.1"/>
</dbReference>
<dbReference type="AlphaFoldDB" id="A0A7W4IQS7"/>
<keyword evidence="1" id="KW-0472">Membrane</keyword>
<sequence length="54" mass="5666">MQAGQTFFLCCLAGCAVALALLLLMPHYAGMARTLIGFYLLAAMAAATRMAIKA</sequence>
<feature type="transmembrane region" description="Helical" evidence="1">
    <location>
        <begin position="7"/>
        <end position="29"/>
    </location>
</feature>
<dbReference type="Proteomes" id="UP000559860">
    <property type="component" value="Unassembled WGS sequence"/>
</dbReference>
<feature type="transmembrane region" description="Helical" evidence="1">
    <location>
        <begin position="35"/>
        <end position="52"/>
    </location>
</feature>
<reference evidence="2 3" key="1">
    <citation type="submission" date="2020-04" db="EMBL/GenBank/DDBJ databases">
        <title>Description of novel Gluconacetobacter.</title>
        <authorList>
            <person name="Sombolestani A."/>
        </authorList>
    </citation>
    <scope>NUCLEOTIDE SEQUENCE [LARGE SCALE GENOMIC DNA]</scope>
    <source>
        <strain evidence="2 3">LMG 27801</strain>
    </source>
</reference>
<gene>
    <name evidence="2" type="ORF">HLH36_03120</name>
</gene>
<evidence type="ECO:0000313" key="2">
    <source>
        <dbReference type="EMBL" id="MBB2167356.1"/>
    </source>
</evidence>
<accession>A0A7W4IQS7</accession>
<keyword evidence="3" id="KW-1185">Reference proteome</keyword>
<comment type="caution">
    <text evidence="2">The sequence shown here is derived from an EMBL/GenBank/DDBJ whole genome shotgun (WGS) entry which is preliminary data.</text>
</comment>
<evidence type="ECO:0000313" key="3">
    <source>
        <dbReference type="Proteomes" id="UP000559860"/>
    </source>
</evidence>
<name>A0A7W4IQS7_9PROT</name>